<dbReference type="SUPFAM" id="SSF55729">
    <property type="entry name" value="Acyl-CoA N-acyltransferases (Nat)"/>
    <property type="match status" value="1"/>
</dbReference>
<proteinExistence type="predicted"/>
<dbReference type="AlphaFoldDB" id="A0AAD9PSW9"/>
<dbReference type="InterPro" id="IPR056483">
    <property type="entry name" value="Hisat_C"/>
</dbReference>
<dbReference type="InterPro" id="IPR016181">
    <property type="entry name" value="Acyl_CoA_acyltransferase"/>
</dbReference>
<dbReference type="InterPro" id="IPR000182">
    <property type="entry name" value="GNAT_dom"/>
</dbReference>
<feature type="domain" description="N-acetyltransferase" evidence="1">
    <location>
        <begin position="5"/>
        <end position="178"/>
    </location>
</feature>
<organism evidence="2 3">
    <name type="scientific">Acropora cervicornis</name>
    <name type="common">Staghorn coral</name>
    <dbReference type="NCBI Taxonomy" id="6130"/>
    <lineage>
        <taxon>Eukaryota</taxon>
        <taxon>Metazoa</taxon>
        <taxon>Cnidaria</taxon>
        <taxon>Anthozoa</taxon>
        <taxon>Hexacorallia</taxon>
        <taxon>Scleractinia</taxon>
        <taxon>Astrocoeniina</taxon>
        <taxon>Acroporidae</taxon>
        <taxon>Acropora</taxon>
    </lineage>
</organism>
<evidence type="ECO:0000313" key="2">
    <source>
        <dbReference type="EMBL" id="KAK2548427.1"/>
    </source>
</evidence>
<reference evidence="2" key="2">
    <citation type="journal article" date="2023" name="Science">
        <title>Genomic signatures of disease resistance in endangered staghorn corals.</title>
        <authorList>
            <person name="Vollmer S.V."/>
            <person name="Selwyn J.D."/>
            <person name="Despard B.A."/>
            <person name="Roesel C.L."/>
        </authorList>
    </citation>
    <scope>NUCLEOTIDE SEQUENCE</scope>
    <source>
        <strain evidence="2">K2</strain>
    </source>
</reference>
<dbReference type="PANTHER" id="PTHR47403:SF6">
    <property type="entry name" value="N-ACETYLTRANSFERASE DOMAIN-CONTAINING PROTEIN"/>
    <property type="match status" value="1"/>
</dbReference>
<dbReference type="PANTHER" id="PTHR47403">
    <property type="entry name" value="LOC100145250 PROTEIN"/>
    <property type="match status" value="1"/>
</dbReference>
<dbReference type="EMBL" id="JARQWQ010000147">
    <property type="protein sequence ID" value="KAK2548427.1"/>
    <property type="molecule type" value="Genomic_DNA"/>
</dbReference>
<protein>
    <submittedName>
        <fullName evidence="2">Histidine N-acetyltransferase</fullName>
    </submittedName>
</protein>
<sequence>MAQDLTIRLARSTDYDQILKLSEGIYDGHDYLPRRYHTWMAMENMHVMLAFSGDKLVSLAACSIIDEGKTFVTRAGRTLPNFRGQGNYKLLQRALFDFSRRRYPMIQRWRRLSSLTPEMFDNSYKNIDEQETLTCMVLSSNKRPQGFSLNVDSLEIQSCTKEYVCDAIFEKEVEKLFPSKVIQADRFPIEPFRSNIDYLMQENDSLYFAVEKCIDGCHPRSFSLGVRSHYVEFMNWCVTIYTDDPQLYQAHLFHQFKRSCEEIKSEFSFVCSHDQKFTRGGITLLKELLMLQSEEDIKLKKAFVYEQKLPQDL</sequence>
<dbReference type="Proteomes" id="UP001249851">
    <property type="component" value="Unassembled WGS sequence"/>
</dbReference>
<reference evidence="2" key="1">
    <citation type="journal article" date="2023" name="G3 (Bethesda)">
        <title>Whole genome assembly and annotation of the endangered Caribbean coral Acropora cervicornis.</title>
        <authorList>
            <person name="Selwyn J.D."/>
            <person name="Vollmer S.V."/>
        </authorList>
    </citation>
    <scope>NUCLEOTIDE SEQUENCE</scope>
    <source>
        <strain evidence="2">K2</strain>
    </source>
</reference>
<comment type="caution">
    <text evidence="2">The sequence shown here is derived from an EMBL/GenBank/DDBJ whole genome shotgun (WGS) entry which is preliminary data.</text>
</comment>
<gene>
    <name evidence="2" type="ORF">P5673_031406</name>
</gene>
<name>A0AAD9PSW9_ACRCE</name>
<dbReference type="PROSITE" id="PS51186">
    <property type="entry name" value="GNAT"/>
    <property type="match status" value="1"/>
</dbReference>
<accession>A0AAD9PSW9</accession>
<keyword evidence="3" id="KW-1185">Reference proteome</keyword>
<dbReference type="Gene3D" id="3.40.630.30">
    <property type="match status" value="1"/>
</dbReference>
<evidence type="ECO:0000313" key="3">
    <source>
        <dbReference type="Proteomes" id="UP001249851"/>
    </source>
</evidence>
<dbReference type="Pfam" id="PF24066">
    <property type="entry name" value="Hisat_C"/>
    <property type="match status" value="1"/>
</dbReference>
<dbReference type="GO" id="GO:0016747">
    <property type="term" value="F:acyltransferase activity, transferring groups other than amino-acyl groups"/>
    <property type="evidence" value="ECO:0007669"/>
    <property type="project" value="InterPro"/>
</dbReference>
<evidence type="ECO:0000259" key="1">
    <source>
        <dbReference type="PROSITE" id="PS51186"/>
    </source>
</evidence>